<sequence>MSQNHSASASPAPRDASTDEEIRRLRGRIDQMDDELAELLERRALVAARVQRLKPVGYFAGRDMRRERELVERMAERAPRLGPERLASIMGEVISAGLAAAEEEAAHTA</sequence>
<protein>
    <submittedName>
        <fullName evidence="3">Chorismate mutase</fullName>
    </submittedName>
</protein>
<dbReference type="Pfam" id="PF01817">
    <property type="entry name" value="CM_2"/>
    <property type="match status" value="1"/>
</dbReference>
<evidence type="ECO:0000259" key="2">
    <source>
        <dbReference type="PROSITE" id="PS51168"/>
    </source>
</evidence>
<dbReference type="InterPro" id="IPR036979">
    <property type="entry name" value="CM_dom_sf"/>
</dbReference>
<dbReference type="OrthoDB" id="3529075at2"/>
<organism evidence="3 4">
    <name type="scientific">Nocardiopsis sinuspersici</name>
    <dbReference type="NCBI Taxonomy" id="501010"/>
    <lineage>
        <taxon>Bacteria</taxon>
        <taxon>Bacillati</taxon>
        <taxon>Actinomycetota</taxon>
        <taxon>Actinomycetes</taxon>
        <taxon>Streptosporangiales</taxon>
        <taxon>Nocardiopsidaceae</taxon>
        <taxon>Nocardiopsis</taxon>
    </lineage>
</organism>
<reference evidence="4" key="1">
    <citation type="submission" date="2016-08" db="EMBL/GenBank/DDBJ databases">
        <authorList>
            <person name="Tokovenko B."/>
            <person name="Kalinowski J."/>
        </authorList>
    </citation>
    <scope>NUCLEOTIDE SEQUENCE [LARGE SCALE GENOMIC DNA]</scope>
    <source>
        <strain evidence="4">UTMC102</strain>
    </source>
</reference>
<dbReference type="AlphaFoldDB" id="A0A1V3BXJ2"/>
<dbReference type="InterPro" id="IPR002701">
    <property type="entry name" value="CM_II_prokaryot"/>
</dbReference>
<feature type="compositionally biased region" description="Low complexity" evidence="1">
    <location>
        <begin position="1"/>
        <end position="15"/>
    </location>
</feature>
<dbReference type="EMBL" id="MCOK01000001">
    <property type="protein sequence ID" value="OOC53175.1"/>
    <property type="molecule type" value="Genomic_DNA"/>
</dbReference>
<dbReference type="InterPro" id="IPR036263">
    <property type="entry name" value="Chorismate_II_sf"/>
</dbReference>
<accession>A0A1V3BXJ2</accession>
<comment type="caution">
    <text evidence="3">The sequence shown here is derived from an EMBL/GenBank/DDBJ whole genome shotgun (WGS) entry which is preliminary data.</text>
</comment>
<keyword evidence="4" id="KW-1185">Reference proteome</keyword>
<dbReference type="SMART" id="SM00830">
    <property type="entry name" value="CM_2"/>
    <property type="match status" value="1"/>
</dbReference>
<proteinExistence type="predicted"/>
<dbReference type="Gene3D" id="1.20.59.10">
    <property type="entry name" value="Chorismate mutase"/>
    <property type="match status" value="1"/>
</dbReference>
<dbReference type="PROSITE" id="PS51168">
    <property type="entry name" value="CHORISMATE_MUT_2"/>
    <property type="match status" value="1"/>
</dbReference>
<feature type="compositionally biased region" description="Basic and acidic residues" evidence="1">
    <location>
        <begin position="16"/>
        <end position="26"/>
    </location>
</feature>
<name>A0A1V3BXJ2_9ACTN</name>
<feature type="domain" description="Chorismate mutase" evidence="2">
    <location>
        <begin position="16"/>
        <end position="105"/>
    </location>
</feature>
<dbReference type="GO" id="GO:0004106">
    <property type="term" value="F:chorismate mutase activity"/>
    <property type="evidence" value="ECO:0007669"/>
    <property type="project" value="InterPro"/>
</dbReference>
<feature type="region of interest" description="Disordered" evidence="1">
    <location>
        <begin position="1"/>
        <end position="26"/>
    </location>
</feature>
<evidence type="ECO:0000313" key="3">
    <source>
        <dbReference type="EMBL" id="OOC53175.1"/>
    </source>
</evidence>
<evidence type="ECO:0000256" key="1">
    <source>
        <dbReference type="SAM" id="MobiDB-lite"/>
    </source>
</evidence>
<evidence type="ECO:0000313" key="4">
    <source>
        <dbReference type="Proteomes" id="UP000189004"/>
    </source>
</evidence>
<dbReference type="RefSeq" id="WP_077689530.1">
    <property type="nucleotide sequence ID" value="NZ_MCOK01000001.1"/>
</dbReference>
<dbReference type="Proteomes" id="UP000189004">
    <property type="component" value="Unassembled WGS sequence"/>
</dbReference>
<dbReference type="GO" id="GO:0046417">
    <property type="term" value="P:chorismate metabolic process"/>
    <property type="evidence" value="ECO:0007669"/>
    <property type="project" value="InterPro"/>
</dbReference>
<gene>
    <name evidence="3" type="ORF">NOSIN_04520</name>
</gene>
<dbReference type="STRING" id="501010.NOSIN_04520"/>
<dbReference type="SUPFAM" id="SSF48600">
    <property type="entry name" value="Chorismate mutase II"/>
    <property type="match status" value="1"/>
</dbReference>